<dbReference type="FunFam" id="1.10.45.10:FF:000001">
    <property type="entry name" value="D-lactate dehydrogenase mitochondrial"/>
    <property type="match status" value="1"/>
</dbReference>
<reference evidence="9 11" key="2">
    <citation type="submission" date="2014-10" db="EMBL/GenBank/DDBJ databases">
        <title>Paracoccus sanguinis sp. nov., isolated from clinical specimens of New York State patients.</title>
        <authorList>
            <person name="Mingle L.A."/>
            <person name="Cole J.A."/>
            <person name="Lapierre P."/>
            <person name="Musser K.A."/>
        </authorList>
    </citation>
    <scope>NUCLEOTIDE SEQUENCE [LARGE SCALE GENOMIC DNA]</scope>
    <source>
        <strain evidence="9 11">JCM 14014</strain>
    </source>
</reference>
<dbReference type="EMBL" id="FOJO01000007">
    <property type="protein sequence ID" value="SFA50172.1"/>
    <property type="molecule type" value="Genomic_DNA"/>
</dbReference>
<gene>
    <name evidence="9" type="ORF">IT41_09440</name>
    <name evidence="10" type="ORF">SAMN04487972_107107</name>
</gene>
<sequence length="459" mass="48013">MPIPAPAADSLAALLGARFSTSAADRELHGQSETFHRAPPPDAVAWPVSTEEVAGIVAICHEHRVPVIGWGTGTSLEGHALATQGGLVIDLTKMDRVLEIRAEDMQVSLQPGCTREALNTELRATGLFFPVDPGANASLGGMAATRASGTTAVRYGTMRDNVLALEVVLADGSIIRTGTRAAKSSAGYDLTGLFVGSEGTLGIITELTLRLHGQPEEVASAVCGFPTLDQAVECVTATIQSGIPMARIEFVDADAARAFNRYAGTNLHEGPHLMVEFHGSPATVKEDAQRFGELARDFGGTGFDWATTPEDRAALWKMRHGAYRACLALRPGATAVVTDVCVPMSHLPAAVAAAAQDIREAGLIGPMVGHVGDGNFHSQLLVMPGDEQELAAAKRVATRMAERALAVGGTITGEHGVGIGKRPLMRAQHGEAVRVMAAIKAALDPQGIMNPGKLVPDVN</sequence>
<keyword evidence="11" id="KW-1185">Reference proteome</keyword>
<dbReference type="InterPro" id="IPR016169">
    <property type="entry name" value="FAD-bd_PCMH_sub2"/>
</dbReference>
<evidence type="ECO:0000256" key="3">
    <source>
        <dbReference type="ARBA" id="ARBA00022630"/>
    </source>
</evidence>
<evidence type="ECO:0000313" key="12">
    <source>
        <dbReference type="Proteomes" id="UP000182312"/>
    </source>
</evidence>
<dbReference type="GO" id="GO:0008720">
    <property type="term" value="F:D-lactate dehydrogenase (NAD+) activity"/>
    <property type="evidence" value="ECO:0007669"/>
    <property type="project" value="TreeGrafter"/>
</dbReference>
<dbReference type="Proteomes" id="UP000029846">
    <property type="component" value="Unassembled WGS sequence"/>
</dbReference>
<dbReference type="InterPro" id="IPR006094">
    <property type="entry name" value="Oxid_FAD_bind_N"/>
</dbReference>
<evidence type="ECO:0000256" key="1">
    <source>
        <dbReference type="ARBA" id="ARBA00001974"/>
    </source>
</evidence>
<dbReference type="FunFam" id="3.30.70.2740:FF:000001">
    <property type="entry name" value="D-lactate dehydrogenase mitochondrial"/>
    <property type="match status" value="1"/>
</dbReference>
<dbReference type="PROSITE" id="PS51387">
    <property type="entry name" value="FAD_PCMH"/>
    <property type="match status" value="1"/>
</dbReference>
<protein>
    <recommendedName>
        <fullName evidence="7">D-lactate dehydrogenase (cytochrome)</fullName>
        <ecNumber evidence="7">1.1.2.4</ecNumber>
    </recommendedName>
</protein>
<organism evidence="9 11">
    <name type="scientific">Paracoccus halophilus</name>
    <dbReference type="NCBI Taxonomy" id="376733"/>
    <lineage>
        <taxon>Bacteria</taxon>
        <taxon>Pseudomonadati</taxon>
        <taxon>Pseudomonadota</taxon>
        <taxon>Alphaproteobacteria</taxon>
        <taxon>Rhodobacterales</taxon>
        <taxon>Paracoccaceae</taxon>
        <taxon>Paracoccus</taxon>
    </lineage>
</organism>
<evidence type="ECO:0000313" key="11">
    <source>
        <dbReference type="Proteomes" id="UP000029846"/>
    </source>
</evidence>
<dbReference type="EC" id="1.1.2.4" evidence="7"/>
<dbReference type="FunFam" id="3.30.465.10:FF:000016">
    <property type="entry name" value="probable D-lactate dehydrogenase, mitochondrial"/>
    <property type="match status" value="1"/>
</dbReference>
<dbReference type="OrthoDB" id="9811557at2"/>
<evidence type="ECO:0000259" key="8">
    <source>
        <dbReference type="PROSITE" id="PS51387"/>
    </source>
</evidence>
<dbReference type="GO" id="GO:0004458">
    <property type="term" value="F:D-lactate dehydrogenase (cytochrome) activity"/>
    <property type="evidence" value="ECO:0007669"/>
    <property type="project" value="UniProtKB-EC"/>
</dbReference>
<dbReference type="Gene3D" id="3.30.70.2740">
    <property type="match status" value="1"/>
</dbReference>
<dbReference type="InterPro" id="IPR016164">
    <property type="entry name" value="FAD-linked_Oxase-like_C"/>
</dbReference>
<feature type="domain" description="FAD-binding PCMH-type" evidence="8">
    <location>
        <begin position="37"/>
        <end position="214"/>
    </location>
</feature>
<evidence type="ECO:0000256" key="4">
    <source>
        <dbReference type="ARBA" id="ARBA00022827"/>
    </source>
</evidence>
<dbReference type="PANTHER" id="PTHR11748">
    <property type="entry name" value="D-LACTATE DEHYDROGENASE"/>
    <property type="match status" value="1"/>
</dbReference>
<evidence type="ECO:0000256" key="2">
    <source>
        <dbReference type="ARBA" id="ARBA00008000"/>
    </source>
</evidence>
<name>A0A099F2W2_9RHOB</name>
<keyword evidence="5" id="KW-0809">Transit peptide</keyword>
<dbReference type="Gene3D" id="3.30.465.10">
    <property type="match status" value="1"/>
</dbReference>
<dbReference type="AlphaFoldDB" id="A0A099F2W2"/>
<comment type="similarity">
    <text evidence="2">Belongs to the FAD-binding oxidoreductase/transferase type 4 family.</text>
</comment>
<dbReference type="RefSeq" id="WP_036740526.1">
    <property type="nucleotide sequence ID" value="NZ_FOJO01000007.1"/>
</dbReference>
<dbReference type="STRING" id="376733.SAMN04487972_107107"/>
<keyword evidence="4" id="KW-0274">FAD</keyword>
<comment type="cofactor">
    <cofactor evidence="1">
        <name>FAD</name>
        <dbReference type="ChEBI" id="CHEBI:57692"/>
    </cofactor>
</comment>
<evidence type="ECO:0000256" key="6">
    <source>
        <dbReference type="ARBA" id="ARBA00023002"/>
    </source>
</evidence>
<dbReference type="eggNOG" id="COG0277">
    <property type="taxonomic scope" value="Bacteria"/>
</dbReference>
<proteinExistence type="inferred from homology"/>
<dbReference type="InterPro" id="IPR036318">
    <property type="entry name" value="FAD-bd_PCMH-like_sf"/>
</dbReference>
<evidence type="ECO:0000313" key="10">
    <source>
        <dbReference type="EMBL" id="SFA50172.1"/>
    </source>
</evidence>
<keyword evidence="6" id="KW-0560">Oxidoreductase</keyword>
<dbReference type="Gene3D" id="1.10.45.10">
    <property type="entry name" value="Vanillyl-alcohol Oxidase, Chain A, domain 4"/>
    <property type="match status" value="1"/>
</dbReference>
<dbReference type="EMBL" id="JRKN01000010">
    <property type="protein sequence ID" value="KGJ04571.1"/>
    <property type="molecule type" value="Genomic_DNA"/>
</dbReference>
<dbReference type="Proteomes" id="UP000182312">
    <property type="component" value="Unassembled WGS sequence"/>
</dbReference>
<dbReference type="Pfam" id="PF02913">
    <property type="entry name" value="FAD-oxidase_C"/>
    <property type="match status" value="1"/>
</dbReference>
<dbReference type="GO" id="GO:0071949">
    <property type="term" value="F:FAD binding"/>
    <property type="evidence" value="ECO:0007669"/>
    <property type="project" value="InterPro"/>
</dbReference>
<dbReference type="GO" id="GO:1903457">
    <property type="term" value="P:lactate catabolic process"/>
    <property type="evidence" value="ECO:0007669"/>
    <property type="project" value="TreeGrafter"/>
</dbReference>
<dbReference type="InterPro" id="IPR016171">
    <property type="entry name" value="Vanillyl_alc_oxidase_C-sub2"/>
</dbReference>
<evidence type="ECO:0000256" key="7">
    <source>
        <dbReference type="ARBA" id="ARBA00038897"/>
    </source>
</evidence>
<dbReference type="InterPro" id="IPR016166">
    <property type="entry name" value="FAD-bd_PCMH"/>
</dbReference>
<dbReference type="SUPFAM" id="SSF56176">
    <property type="entry name" value="FAD-binding/transporter-associated domain-like"/>
    <property type="match status" value="1"/>
</dbReference>
<accession>A0A099F2W2</accession>
<keyword evidence="3" id="KW-0285">Flavoprotein</keyword>
<evidence type="ECO:0000256" key="5">
    <source>
        <dbReference type="ARBA" id="ARBA00022946"/>
    </source>
</evidence>
<dbReference type="SUPFAM" id="SSF55103">
    <property type="entry name" value="FAD-linked oxidases, C-terminal domain"/>
    <property type="match status" value="1"/>
</dbReference>
<reference evidence="9 11" key="1">
    <citation type="submission" date="2014-09" db="EMBL/GenBank/DDBJ databases">
        <authorList>
            <person name="McGinnis J.M."/>
            <person name="Wolfgang W.J."/>
        </authorList>
    </citation>
    <scope>NUCLEOTIDE SEQUENCE [LARGE SCALE GENOMIC DNA]</scope>
    <source>
        <strain evidence="9 11">JCM 14014</strain>
    </source>
</reference>
<dbReference type="Pfam" id="PF01565">
    <property type="entry name" value="FAD_binding_4"/>
    <property type="match status" value="1"/>
</dbReference>
<evidence type="ECO:0000313" key="9">
    <source>
        <dbReference type="EMBL" id="KGJ04571.1"/>
    </source>
</evidence>
<reference evidence="10 12" key="3">
    <citation type="submission" date="2016-10" db="EMBL/GenBank/DDBJ databases">
        <authorList>
            <person name="de Groot N.N."/>
        </authorList>
    </citation>
    <scope>NUCLEOTIDE SEQUENCE [LARGE SCALE GENOMIC DNA]</scope>
    <source>
        <strain evidence="10 12">CGMCC 1.6117</strain>
    </source>
</reference>
<dbReference type="PANTHER" id="PTHR11748:SF111">
    <property type="entry name" value="D-LACTATE DEHYDROGENASE, MITOCHONDRIAL-RELATED"/>
    <property type="match status" value="1"/>
</dbReference>
<dbReference type="InterPro" id="IPR004113">
    <property type="entry name" value="FAD-bd_oxidored_4_C"/>
</dbReference>